<evidence type="ECO:0000313" key="2">
    <source>
        <dbReference type="EMBL" id="KAF1764561.1"/>
    </source>
</evidence>
<dbReference type="GeneID" id="9798751"/>
<feature type="region of interest" description="Disordered" evidence="1">
    <location>
        <begin position="119"/>
        <end position="157"/>
    </location>
</feature>
<name>A0A6A5HCA5_CAERE</name>
<dbReference type="AlphaFoldDB" id="A0A6A5HCA5"/>
<dbReference type="Proteomes" id="UP000483820">
    <property type="component" value="Chromosome II"/>
</dbReference>
<comment type="caution">
    <text evidence="2">The sequence shown here is derived from an EMBL/GenBank/DDBJ whole genome shotgun (WGS) entry which is preliminary data.</text>
</comment>
<feature type="compositionally biased region" description="Polar residues" evidence="1">
    <location>
        <begin position="143"/>
        <end position="157"/>
    </location>
</feature>
<protein>
    <submittedName>
        <fullName evidence="2">Uncharacterized protein</fullName>
    </submittedName>
</protein>
<dbReference type="RefSeq" id="XP_003101092.2">
    <property type="nucleotide sequence ID" value="XM_003101044.2"/>
</dbReference>
<dbReference type="EMBL" id="WUAV01000002">
    <property type="protein sequence ID" value="KAF1764561.1"/>
    <property type="molecule type" value="Genomic_DNA"/>
</dbReference>
<reference evidence="2 3" key="1">
    <citation type="submission" date="2019-12" db="EMBL/GenBank/DDBJ databases">
        <title>Chromosome-level assembly of the Caenorhabditis remanei genome.</title>
        <authorList>
            <person name="Teterina A.A."/>
            <person name="Willis J.H."/>
            <person name="Phillips P.C."/>
        </authorList>
    </citation>
    <scope>NUCLEOTIDE SEQUENCE [LARGE SCALE GENOMIC DNA]</scope>
    <source>
        <strain evidence="2 3">PX506</strain>
        <tissue evidence="2">Whole organism</tissue>
    </source>
</reference>
<evidence type="ECO:0000256" key="1">
    <source>
        <dbReference type="SAM" id="MobiDB-lite"/>
    </source>
</evidence>
<sequence>MSDEDDVVAAQAEDVPDVDSATKTADELFEKLVELEKKSKEGRKTLKEKTESVESIKTKICNMLKSSRSEDTKKKYIGMFEKHLAEASEECAAAQHVMDGINKRVEQLKDRLLKAHESLRAAGNGVSEQVSLASKNEHRTSGDTDQLTEMRNYSRQK</sequence>
<dbReference type="CTD" id="9798751"/>
<accession>A0A6A5HCA5</accession>
<organism evidence="2 3">
    <name type="scientific">Caenorhabditis remanei</name>
    <name type="common">Caenorhabditis vulgaris</name>
    <dbReference type="NCBI Taxonomy" id="31234"/>
    <lineage>
        <taxon>Eukaryota</taxon>
        <taxon>Metazoa</taxon>
        <taxon>Ecdysozoa</taxon>
        <taxon>Nematoda</taxon>
        <taxon>Chromadorea</taxon>
        <taxon>Rhabditida</taxon>
        <taxon>Rhabditina</taxon>
        <taxon>Rhabditomorpha</taxon>
        <taxon>Rhabditoidea</taxon>
        <taxon>Rhabditidae</taxon>
        <taxon>Peloderinae</taxon>
        <taxon>Caenorhabditis</taxon>
    </lineage>
</organism>
<proteinExistence type="predicted"/>
<feature type="region of interest" description="Disordered" evidence="1">
    <location>
        <begin position="1"/>
        <end position="22"/>
    </location>
</feature>
<evidence type="ECO:0000313" key="3">
    <source>
        <dbReference type="Proteomes" id="UP000483820"/>
    </source>
</evidence>
<dbReference type="KEGG" id="crq:GCK72_004510"/>
<gene>
    <name evidence="2" type="ORF">GCK72_004510</name>
</gene>